<dbReference type="Pfam" id="PF06983">
    <property type="entry name" value="3-dmu-9_3-mt"/>
    <property type="match status" value="1"/>
</dbReference>
<dbReference type="PANTHER" id="PTHR33990:SF1">
    <property type="entry name" value="PROTEIN YJDN"/>
    <property type="match status" value="1"/>
</dbReference>
<dbReference type="RefSeq" id="WP_273630939.1">
    <property type="nucleotide sequence ID" value="NZ_CP117167.1"/>
</dbReference>
<dbReference type="EMBL" id="CP117167">
    <property type="protein sequence ID" value="WCT12676.1"/>
    <property type="molecule type" value="Genomic_DNA"/>
</dbReference>
<evidence type="ECO:0000259" key="1">
    <source>
        <dbReference type="Pfam" id="PF06983"/>
    </source>
</evidence>
<dbReference type="PANTHER" id="PTHR33990">
    <property type="entry name" value="PROTEIN YJDN-RELATED"/>
    <property type="match status" value="1"/>
</dbReference>
<dbReference type="SUPFAM" id="SSF54593">
    <property type="entry name" value="Glyoxalase/Bleomycin resistance protein/Dihydroxybiphenyl dioxygenase"/>
    <property type="match status" value="1"/>
</dbReference>
<evidence type="ECO:0000313" key="2">
    <source>
        <dbReference type="EMBL" id="WCT12676.1"/>
    </source>
</evidence>
<proteinExistence type="predicted"/>
<sequence>MIAINPYLNFDGTTEEAFNFYKSIFGGDFAMIMRFDGMDGSENMSDEDKQKIMHIALPVKGNMIMGTDVLGSMGQQLTVGNNFHLTLGTESKEESDDLYTKLSAGGEKTLPMQDMFWGAYYGQLTDKFGIQWMISYDPRFTTQHT</sequence>
<feature type="domain" description="PhnB-like" evidence="1">
    <location>
        <begin position="4"/>
        <end position="134"/>
    </location>
</feature>
<accession>A0ABY7T8D6</accession>
<dbReference type="InterPro" id="IPR029068">
    <property type="entry name" value="Glyas_Bleomycin-R_OHBP_Dase"/>
</dbReference>
<dbReference type="CDD" id="cd06588">
    <property type="entry name" value="PhnB_like"/>
    <property type="match status" value="1"/>
</dbReference>
<evidence type="ECO:0000313" key="3">
    <source>
        <dbReference type="Proteomes" id="UP001216139"/>
    </source>
</evidence>
<gene>
    <name evidence="2" type="ORF">PQO05_01865</name>
</gene>
<dbReference type="InterPro" id="IPR028973">
    <property type="entry name" value="PhnB-like"/>
</dbReference>
<reference evidence="2 3" key="1">
    <citation type="submission" date="2023-02" db="EMBL/GenBank/DDBJ databases">
        <title>Genome sequence of Mucilaginibacter jinjuensis strain KACC 16571.</title>
        <authorList>
            <person name="Kim S."/>
            <person name="Heo J."/>
            <person name="Kwon S.-W."/>
        </authorList>
    </citation>
    <scope>NUCLEOTIDE SEQUENCE [LARGE SCALE GENOMIC DNA]</scope>
    <source>
        <strain evidence="2 3">KACC 16571</strain>
    </source>
</reference>
<dbReference type="Gene3D" id="3.10.180.10">
    <property type="entry name" value="2,3-Dihydroxybiphenyl 1,2-Dioxygenase, domain 1"/>
    <property type="match status" value="1"/>
</dbReference>
<organism evidence="2 3">
    <name type="scientific">Mucilaginibacter jinjuensis</name>
    <dbReference type="NCBI Taxonomy" id="1176721"/>
    <lineage>
        <taxon>Bacteria</taxon>
        <taxon>Pseudomonadati</taxon>
        <taxon>Bacteroidota</taxon>
        <taxon>Sphingobacteriia</taxon>
        <taxon>Sphingobacteriales</taxon>
        <taxon>Sphingobacteriaceae</taxon>
        <taxon>Mucilaginibacter</taxon>
    </lineage>
</organism>
<dbReference type="Proteomes" id="UP001216139">
    <property type="component" value="Chromosome"/>
</dbReference>
<keyword evidence="3" id="KW-1185">Reference proteome</keyword>
<name>A0ABY7T8D6_9SPHI</name>
<protein>
    <submittedName>
        <fullName evidence="2">VOC family protein</fullName>
    </submittedName>
</protein>